<dbReference type="InterPro" id="IPR048279">
    <property type="entry name" value="MdtK-like"/>
</dbReference>
<feature type="transmembrane region" description="Helical" evidence="8">
    <location>
        <begin position="318"/>
        <end position="341"/>
    </location>
</feature>
<feature type="transmembrane region" description="Helical" evidence="8">
    <location>
        <begin position="137"/>
        <end position="155"/>
    </location>
</feature>
<evidence type="ECO:0000256" key="8">
    <source>
        <dbReference type="SAM" id="Phobius"/>
    </source>
</evidence>
<evidence type="ECO:0000256" key="5">
    <source>
        <dbReference type="ARBA" id="ARBA00022692"/>
    </source>
</evidence>
<gene>
    <name evidence="9" type="ORF">FRC98_04110</name>
</gene>
<dbReference type="PANTHER" id="PTHR42893">
    <property type="entry name" value="PROTEIN DETOXIFICATION 44, CHLOROPLASTIC-RELATED"/>
    <property type="match status" value="1"/>
</dbReference>
<keyword evidence="10" id="KW-1185">Reference proteome</keyword>
<keyword evidence="3" id="KW-0813">Transport</keyword>
<dbReference type="CDD" id="cd13136">
    <property type="entry name" value="MATE_DinF_like"/>
    <property type="match status" value="1"/>
</dbReference>
<proteinExistence type="inferred from homology"/>
<sequence>MRELLPLQHRHDRAILAMAIPAIGSLAIDPLVSLVDTFFVGRIGTAELAALGINSALFAMTFIVFNFLAYATTPKIAAHLGRDEPEEAGEVVSHALWLAIGCGGMMTAALLIFAAPLLTLMGAAGEVAGPALTYLKIRAWAGPALLISTAAHGAFRGFQDTRTPMWVTVMLNLINLVLDPLLIFGLGWGIAGAAIATVVAQWSGALLFLWLLLVRRSESMHVPLIAPSLSGMLPLVRVGSALLLRTGALVGTMTLATAVAARQGAESVAAHQVANQLWGFFALLIDALAIAGQALLANFIGRNATEEARAMGARLLQWGLATGLVLGGGIWLCGGLLARAFSTDPTVIASIMMLIPFVAILQPLNALVFVWDGLYMGTQAFGFLARAMLLSAGVAAAMLLATNPLGWGLIGVWSGITALMIVRGITLGVPWAMRRVPGLDA</sequence>
<dbReference type="AlphaFoldDB" id="A0A5C6XE51"/>
<dbReference type="Pfam" id="PF01554">
    <property type="entry name" value="MatE"/>
    <property type="match status" value="2"/>
</dbReference>
<dbReference type="GO" id="GO:0005886">
    <property type="term" value="C:plasma membrane"/>
    <property type="evidence" value="ECO:0007669"/>
    <property type="project" value="UniProtKB-SubCell"/>
</dbReference>
<dbReference type="EMBL" id="VOSM01000002">
    <property type="protein sequence ID" value="TXD38089.1"/>
    <property type="molecule type" value="Genomic_DNA"/>
</dbReference>
<dbReference type="GO" id="GO:0042910">
    <property type="term" value="F:xenobiotic transmembrane transporter activity"/>
    <property type="evidence" value="ECO:0007669"/>
    <property type="project" value="InterPro"/>
</dbReference>
<dbReference type="PIRSF" id="PIRSF006603">
    <property type="entry name" value="DinF"/>
    <property type="match status" value="1"/>
</dbReference>
<comment type="subcellular location">
    <subcellularLocation>
        <location evidence="1">Cell membrane</location>
        <topology evidence="1">Multi-pass membrane protein</topology>
    </subcellularLocation>
</comment>
<feature type="transmembrane region" description="Helical" evidence="8">
    <location>
        <begin position="12"/>
        <end position="28"/>
    </location>
</feature>
<evidence type="ECO:0000256" key="3">
    <source>
        <dbReference type="ARBA" id="ARBA00022448"/>
    </source>
</evidence>
<evidence type="ECO:0000256" key="7">
    <source>
        <dbReference type="ARBA" id="ARBA00023136"/>
    </source>
</evidence>
<feature type="transmembrane region" description="Helical" evidence="8">
    <location>
        <begin position="235"/>
        <end position="257"/>
    </location>
</feature>
<comment type="similarity">
    <text evidence="2">Belongs to the multi antimicrobial extrusion (MATE) (TC 2.A.66.1) family.</text>
</comment>
<keyword evidence="7 8" id="KW-0472">Membrane</keyword>
<feature type="transmembrane region" description="Helical" evidence="8">
    <location>
        <begin position="347"/>
        <end position="371"/>
    </location>
</feature>
<comment type="caution">
    <text evidence="9">The sequence shown here is derived from an EMBL/GenBank/DDBJ whole genome shotgun (WGS) entry which is preliminary data.</text>
</comment>
<evidence type="ECO:0000256" key="6">
    <source>
        <dbReference type="ARBA" id="ARBA00022989"/>
    </source>
</evidence>
<accession>A0A5C6XE51</accession>
<feature type="transmembrane region" description="Helical" evidence="8">
    <location>
        <begin position="91"/>
        <end position="117"/>
    </location>
</feature>
<keyword evidence="4" id="KW-1003">Cell membrane</keyword>
<evidence type="ECO:0000256" key="1">
    <source>
        <dbReference type="ARBA" id="ARBA00004651"/>
    </source>
</evidence>
<reference evidence="9 10" key="1">
    <citation type="submission" date="2019-08" db="EMBL/GenBank/DDBJ databases">
        <title>Bradymonadales sp. TMQ4.</title>
        <authorList>
            <person name="Liang Q."/>
        </authorList>
    </citation>
    <scope>NUCLEOTIDE SEQUENCE [LARGE SCALE GENOMIC DNA]</scope>
    <source>
        <strain evidence="9 10">TMQ4</strain>
    </source>
</reference>
<organism evidence="9 10">
    <name type="scientific">Lujinxingia vulgaris</name>
    <dbReference type="NCBI Taxonomy" id="2600176"/>
    <lineage>
        <taxon>Bacteria</taxon>
        <taxon>Deltaproteobacteria</taxon>
        <taxon>Bradymonadales</taxon>
        <taxon>Lujinxingiaceae</taxon>
        <taxon>Lujinxingia</taxon>
    </lineage>
</organism>
<feature type="transmembrane region" description="Helical" evidence="8">
    <location>
        <begin position="277"/>
        <end position="297"/>
    </location>
</feature>
<evidence type="ECO:0000256" key="2">
    <source>
        <dbReference type="ARBA" id="ARBA00010199"/>
    </source>
</evidence>
<dbReference type="RefSeq" id="WP_146980034.1">
    <property type="nucleotide sequence ID" value="NZ_VOSM01000002.1"/>
</dbReference>
<dbReference type="GO" id="GO:0015297">
    <property type="term" value="F:antiporter activity"/>
    <property type="evidence" value="ECO:0007669"/>
    <property type="project" value="InterPro"/>
</dbReference>
<evidence type="ECO:0000313" key="10">
    <source>
        <dbReference type="Proteomes" id="UP000321412"/>
    </source>
</evidence>
<feature type="transmembrane region" description="Helical" evidence="8">
    <location>
        <begin position="194"/>
        <end position="214"/>
    </location>
</feature>
<dbReference type="PANTHER" id="PTHR42893:SF46">
    <property type="entry name" value="PROTEIN DETOXIFICATION 44, CHLOROPLASTIC"/>
    <property type="match status" value="1"/>
</dbReference>
<dbReference type="InterPro" id="IPR002528">
    <property type="entry name" value="MATE_fam"/>
</dbReference>
<feature type="transmembrane region" description="Helical" evidence="8">
    <location>
        <begin position="407"/>
        <end position="425"/>
    </location>
</feature>
<keyword evidence="5 8" id="KW-0812">Transmembrane</keyword>
<dbReference type="InterPro" id="IPR044644">
    <property type="entry name" value="DinF-like"/>
</dbReference>
<feature type="transmembrane region" description="Helical" evidence="8">
    <location>
        <begin position="48"/>
        <end position="70"/>
    </location>
</feature>
<evidence type="ECO:0000256" key="4">
    <source>
        <dbReference type="ARBA" id="ARBA00022475"/>
    </source>
</evidence>
<keyword evidence="6 8" id="KW-1133">Transmembrane helix</keyword>
<dbReference type="NCBIfam" id="TIGR00797">
    <property type="entry name" value="matE"/>
    <property type="match status" value="1"/>
</dbReference>
<evidence type="ECO:0000313" key="9">
    <source>
        <dbReference type="EMBL" id="TXD38089.1"/>
    </source>
</evidence>
<feature type="transmembrane region" description="Helical" evidence="8">
    <location>
        <begin position="167"/>
        <end position="188"/>
    </location>
</feature>
<dbReference type="OrthoDB" id="9789527at2"/>
<name>A0A5C6XE51_9DELT</name>
<dbReference type="Proteomes" id="UP000321412">
    <property type="component" value="Unassembled WGS sequence"/>
</dbReference>
<protein>
    <submittedName>
        <fullName evidence="9">MATE family efflux transporter</fullName>
    </submittedName>
</protein>
<feature type="transmembrane region" description="Helical" evidence="8">
    <location>
        <begin position="383"/>
        <end position="401"/>
    </location>
</feature>